<reference evidence="1 2" key="1">
    <citation type="submission" date="2020-08" db="EMBL/GenBank/DDBJ databases">
        <title>Genomic Encyclopedia of Type Strains, Phase IV (KMG-V): Genome sequencing to study the core and pangenomes of soil and plant-associated prokaryotes.</title>
        <authorList>
            <person name="Whitman W."/>
        </authorList>
    </citation>
    <scope>NUCLEOTIDE SEQUENCE [LARGE SCALE GENOMIC DNA]</scope>
    <source>
        <strain evidence="1 2">SRMrh-85</strain>
    </source>
</reference>
<accession>A0ABR6FW42</accession>
<comment type="caution">
    <text evidence="1">The sequence shown here is derived from an EMBL/GenBank/DDBJ whole genome shotgun (WGS) entry which is preliminary data.</text>
</comment>
<evidence type="ECO:0000313" key="1">
    <source>
        <dbReference type="EMBL" id="MBB2931583.1"/>
    </source>
</evidence>
<keyword evidence="2" id="KW-1185">Reference proteome</keyword>
<protein>
    <submittedName>
        <fullName evidence="1">Uncharacterized protein</fullName>
    </submittedName>
</protein>
<dbReference type="Proteomes" id="UP000533533">
    <property type="component" value="Unassembled WGS sequence"/>
</dbReference>
<dbReference type="EMBL" id="JACHVZ010000020">
    <property type="protein sequence ID" value="MBB2931583.1"/>
    <property type="molecule type" value="Genomic_DNA"/>
</dbReference>
<name>A0ABR6FW42_9BURK</name>
<gene>
    <name evidence="1" type="ORF">FHX59_006054</name>
</gene>
<sequence>MLSTACQSVATHQLSLAIVKAAATLNSFY</sequence>
<evidence type="ECO:0000313" key="2">
    <source>
        <dbReference type="Proteomes" id="UP000533533"/>
    </source>
</evidence>
<proteinExistence type="predicted"/>
<organism evidence="1 2">
    <name type="scientific">Paraburkholderia silvatlantica</name>
    <dbReference type="NCBI Taxonomy" id="321895"/>
    <lineage>
        <taxon>Bacteria</taxon>
        <taxon>Pseudomonadati</taxon>
        <taxon>Pseudomonadota</taxon>
        <taxon>Betaproteobacteria</taxon>
        <taxon>Burkholderiales</taxon>
        <taxon>Burkholderiaceae</taxon>
        <taxon>Paraburkholderia</taxon>
    </lineage>
</organism>